<name>A0A9D4T650_RHISA</name>
<dbReference type="Proteomes" id="UP000821837">
    <property type="component" value="Chromosome 10"/>
</dbReference>
<dbReference type="EMBL" id="JABSTV010001246">
    <property type="protein sequence ID" value="KAH7976331.1"/>
    <property type="molecule type" value="Genomic_DNA"/>
</dbReference>
<gene>
    <name evidence="1" type="ORF">HPB52_012018</name>
</gene>
<proteinExistence type="predicted"/>
<organism evidence="1 2">
    <name type="scientific">Rhipicephalus sanguineus</name>
    <name type="common">Brown dog tick</name>
    <name type="synonym">Ixodes sanguineus</name>
    <dbReference type="NCBI Taxonomy" id="34632"/>
    <lineage>
        <taxon>Eukaryota</taxon>
        <taxon>Metazoa</taxon>
        <taxon>Ecdysozoa</taxon>
        <taxon>Arthropoda</taxon>
        <taxon>Chelicerata</taxon>
        <taxon>Arachnida</taxon>
        <taxon>Acari</taxon>
        <taxon>Parasitiformes</taxon>
        <taxon>Ixodida</taxon>
        <taxon>Ixodoidea</taxon>
        <taxon>Ixodidae</taxon>
        <taxon>Rhipicephalinae</taxon>
        <taxon>Rhipicephalus</taxon>
        <taxon>Rhipicephalus</taxon>
    </lineage>
</organism>
<dbReference type="AlphaFoldDB" id="A0A9D4T650"/>
<accession>A0A9D4T650</accession>
<sequence>MNVSLRDDDVVKLFGVLESNRTISALEIHCITFWRRTSKALGRLVENNRLLVLLTITVNKNDTEVDSTLQARYICRELKEAIVRNRFLIGLTVELGISKPSNEPAIKNALGRNMILVNEATRFVAGSMHKTDALAFETLQHCESVRMNINYNRHSESAASKIAEARERLALNYFVLTGVVKAKIVCHRNRKTKKKKTLFDNIGRHMQARICSYLSLTDVLDA</sequence>
<evidence type="ECO:0000313" key="2">
    <source>
        <dbReference type="Proteomes" id="UP000821837"/>
    </source>
</evidence>
<dbReference type="VEuPathDB" id="VectorBase:RSAN_054909"/>
<comment type="caution">
    <text evidence="1">The sequence shown here is derived from an EMBL/GenBank/DDBJ whole genome shotgun (WGS) entry which is preliminary data.</text>
</comment>
<keyword evidence="2" id="KW-1185">Reference proteome</keyword>
<protein>
    <submittedName>
        <fullName evidence="1">Uncharacterized protein</fullName>
    </submittedName>
</protein>
<reference evidence="1" key="2">
    <citation type="submission" date="2021-09" db="EMBL/GenBank/DDBJ databases">
        <authorList>
            <person name="Jia N."/>
            <person name="Wang J."/>
            <person name="Shi W."/>
            <person name="Du L."/>
            <person name="Sun Y."/>
            <person name="Zhan W."/>
            <person name="Jiang J."/>
            <person name="Wang Q."/>
            <person name="Zhang B."/>
            <person name="Ji P."/>
            <person name="Sakyi L.B."/>
            <person name="Cui X."/>
            <person name="Yuan T."/>
            <person name="Jiang B."/>
            <person name="Yang W."/>
            <person name="Lam T.T.-Y."/>
            <person name="Chang Q."/>
            <person name="Ding S."/>
            <person name="Wang X."/>
            <person name="Zhu J."/>
            <person name="Ruan X."/>
            <person name="Zhao L."/>
            <person name="Wei J."/>
            <person name="Que T."/>
            <person name="Du C."/>
            <person name="Cheng J."/>
            <person name="Dai P."/>
            <person name="Han X."/>
            <person name="Huang E."/>
            <person name="Gao Y."/>
            <person name="Liu J."/>
            <person name="Shao H."/>
            <person name="Ye R."/>
            <person name="Li L."/>
            <person name="Wei W."/>
            <person name="Wang X."/>
            <person name="Wang C."/>
            <person name="Huo Q."/>
            <person name="Li W."/>
            <person name="Guo W."/>
            <person name="Chen H."/>
            <person name="Chen S."/>
            <person name="Zhou L."/>
            <person name="Zhou L."/>
            <person name="Ni X."/>
            <person name="Tian J."/>
            <person name="Zhou Y."/>
            <person name="Sheng Y."/>
            <person name="Liu T."/>
            <person name="Pan Y."/>
            <person name="Xia L."/>
            <person name="Li J."/>
            <person name="Zhao F."/>
            <person name="Cao W."/>
        </authorList>
    </citation>
    <scope>NUCLEOTIDE SEQUENCE</scope>
    <source>
        <strain evidence="1">Rsan-2018</strain>
        <tissue evidence="1">Larvae</tissue>
    </source>
</reference>
<evidence type="ECO:0000313" key="1">
    <source>
        <dbReference type="EMBL" id="KAH7976331.1"/>
    </source>
</evidence>
<reference evidence="1" key="1">
    <citation type="journal article" date="2020" name="Cell">
        <title>Large-Scale Comparative Analyses of Tick Genomes Elucidate Their Genetic Diversity and Vector Capacities.</title>
        <authorList>
            <consortium name="Tick Genome and Microbiome Consortium (TIGMIC)"/>
            <person name="Jia N."/>
            <person name="Wang J."/>
            <person name="Shi W."/>
            <person name="Du L."/>
            <person name="Sun Y."/>
            <person name="Zhan W."/>
            <person name="Jiang J.F."/>
            <person name="Wang Q."/>
            <person name="Zhang B."/>
            <person name="Ji P."/>
            <person name="Bell-Sakyi L."/>
            <person name="Cui X.M."/>
            <person name="Yuan T.T."/>
            <person name="Jiang B.G."/>
            <person name="Yang W.F."/>
            <person name="Lam T.T."/>
            <person name="Chang Q.C."/>
            <person name="Ding S.J."/>
            <person name="Wang X.J."/>
            <person name="Zhu J.G."/>
            <person name="Ruan X.D."/>
            <person name="Zhao L."/>
            <person name="Wei J.T."/>
            <person name="Ye R.Z."/>
            <person name="Que T.C."/>
            <person name="Du C.H."/>
            <person name="Zhou Y.H."/>
            <person name="Cheng J.X."/>
            <person name="Dai P.F."/>
            <person name="Guo W.B."/>
            <person name="Han X.H."/>
            <person name="Huang E.J."/>
            <person name="Li L.F."/>
            <person name="Wei W."/>
            <person name="Gao Y.C."/>
            <person name="Liu J.Z."/>
            <person name="Shao H.Z."/>
            <person name="Wang X."/>
            <person name="Wang C.C."/>
            <person name="Yang T.C."/>
            <person name="Huo Q.B."/>
            <person name="Li W."/>
            <person name="Chen H.Y."/>
            <person name="Chen S.E."/>
            <person name="Zhou L.G."/>
            <person name="Ni X.B."/>
            <person name="Tian J.H."/>
            <person name="Sheng Y."/>
            <person name="Liu T."/>
            <person name="Pan Y.S."/>
            <person name="Xia L.Y."/>
            <person name="Li J."/>
            <person name="Zhao F."/>
            <person name="Cao W.C."/>
        </authorList>
    </citation>
    <scope>NUCLEOTIDE SEQUENCE</scope>
    <source>
        <strain evidence="1">Rsan-2018</strain>
    </source>
</reference>